<reference evidence="1 2" key="2">
    <citation type="journal article" date="2021" name="Mar. Drugs">
        <title>A New Micromonospora Strain with Antibiotic Activity Isolated from the Microbiome of a Mid-Atlantic Deep-Sea Sponge.</title>
        <authorList>
            <person name="Back C.R."/>
            <person name="Stennett H.L."/>
            <person name="Williams S.E."/>
            <person name="Wang L."/>
            <person name="Ojeda Gomez J."/>
            <person name="Abdulle O.M."/>
            <person name="Duffy T."/>
            <person name="Neal C."/>
            <person name="Mantell J."/>
            <person name="Jepson M.A."/>
            <person name="Hendry K.R."/>
            <person name="Powell D."/>
            <person name="Stach J.E.M."/>
            <person name="Essex-Lopresti A.E."/>
            <person name="Willis C.L."/>
            <person name="Curnow P."/>
            <person name="Race P.R."/>
        </authorList>
    </citation>
    <scope>NUCLEOTIDE SEQUENCE [LARGE SCALE GENOMIC DNA]</scope>
    <source>
        <strain evidence="1 2">28ISP2-46</strain>
    </source>
</reference>
<evidence type="ECO:0000313" key="2">
    <source>
        <dbReference type="Proteomes" id="UP000510844"/>
    </source>
</evidence>
<reference evidence="2" key="1">
    <citation type="submission" date="2020-07" db="EMBL/GenBank/DDBJ databases">
        <title>A new Micromonospora strain with potent antibiotic activity isolated from the microbiome of a mid-Atlantic deep-sea sponge.</title>
        <authorList>
            <person name="Back C.R."/>
            <person name="Stennett H.L."/>
            <person name="Williams S.E."/>
            <person name="Wang L."/>
            <person name="Ojeda Gomez J."/>
            <person name="Abdulle O.M."/>
            <person name="Duffy T."/>
            <person name="Hendry K.R."/>
            <person name="Powell D."/>
            <person name="Stach J.E."/>
            <person name="Essex-Lopresti A.E."/>
            <person name="Willis C.L."/>
            <person name="Curnow P."/>
            <person name="Race P.R."/>
        </authorList>
    </citation>
    <scope>NUCLEOTIDE SEQUENCE [LARGE SCALE GENOMIC DNA]</scope>
    <source>
        <strain evidence="2">28ISP2-46</strain>
    </source>
</reference>
<evidence type="ECO:0000313" key="1">
    <source>
        <dbReference type="EMBL" id="WMF04482.1"/>
    </source>
</evidence>
<organism evidence="1 2">
    <name type="scientific">Micromonospora robiginosa</name>
    <dbReference type="NCBI Taxonomy" id="2749844"/>
    <lineage>
        <taxon>Bacteria</taxon>
        <taxon>Bacillati</taxon>
        <taxon>Actinomycetota</taxon>
        <taxon>Actinomycetes</taxon>
        <taxon>Micromonosporales</taxon>
        <taxon>Micromonosporaceae</taxon>
        <taxon>Micromonospora</taxon>
    </lineage>
</organism>
<dbReference type="AlphaFoldDB" id="A0AAF0T0B1"/>
<proteinExistence type="predicted"/>
<accession>A0AAF0T0B1</accession>
<name>A0AAF0T0B1_9ACTN</name>
<gene>
    <name evidence="1" type="ORF">H1D33_30085</name>
</gene>
<dbReference type="RefSeq" id="WP_307755346.1">
    <property type="nucleotide sequence ID" value="NZ_CP059322.2"/>
</dbReference>
<keyword evidence="2" id="KW-1185">Reference proteome</keyword>
<protein>
    <submittedName>
        <fullName evidence="1">Uncharacterized protein</fullName>
    </submittedName>
</protein>
<sequence length="43" mass="3883">MTGGAAVGASVRGVLAGAGASAEDAAAACRSASSRSNGPICCT</sequence>
<dbReference type="KEGG" id="mfeu:H1D33_30085"/>
<dbReference type="EMBL" id="CP059322">
    <property type="protein sequence ID" value="WMF04482.1"/>
    <property type="molecule type" value="Genomic_DNA"/>
</dbReference>
<dbReference type="Proteomes" id="UP000510844">
    <property type="component" value="Chromosome"/>
</dbReference>